<proteinExistence type="predicted"/>
<dbReference type="Proteomes" id="UP001147695">
    <property type="component" value="Unassembled WGS sequence"/>
</dbReference>
<dbReference type="EMBL" id="JAPZBQ010000005">
    <property type="protein sequence ID" value="KAJ5329513.1"/>
    <property type="molecule type" value="Genomic_DNA"/>
</dbReference>
<reference evidence="2" key="2">
    <citation type="journal article" date="2023" name="IMA Fungus">
        <title>Comparative genomic study of the Penicillium genus elucidates a diverse pangenome and 15 lateral gene transfer events.</title>
        <authorList>
            <person name="Petersen C."/>
            <person name="Sorensen T."/>
            <person name="Nielsen M.R."/>
            <person name="Sondergaard T.E."/>
            <person name="Sorensen J.L."/>
            <person name="Fitzpatrick D.A."/>
            <person name="Frisvad J.C."/>
            <person name="Nielsen K.L."/>
        </authorList>
    </citation>
    <scope>NUCLEOTIDE SEQUENCE</scope>
    <source>
        <strain evidence="2">IBT 35673</strain>
    </source>
</reference>
<feature type="region of interest" description="Disordered" evidence="1">
    <location>
        <begin position="1"/>
        <end position="41"/>
    </location>
</feature>
<dbReference type="AlphaFoldDB" id="A0A9W9QCF5"/>
<feature type="compositionally biased region" description="Polar residues" evidence="1">
    <location>
        <begin position="182"/>
        <end position="196"/>
    </location>
</feature>
<feature type="region of interest" description="Disordered" evidence="1">
    <location>
        <begin position="164"/>
        <end position="223"/>
    </location>
</feature>
<evidence type="ECO:0000313" key="3">
    <source>
        <dbReference type="Proteomes" id="UP001147695"/>
    </source>
</evidence>
<sequence length="223" mass="23673">MDYSGCNGVSEGSEPSIEGNGHDPNQVHQSETAVEEVREEMTTLQISGTAGEDTNLPGQAVPMSSAGLLAEQSDAGGLMHQGLVPQSFSFGEGAMTNAEHVNVFNTQPQHQSAAWQHYVPGPAGPIPMEHASFPYETSFAQAPMHQGNIPLNPVNPTETRLTNGDIENGYNARSEIPGNLGTPGSQDFSGALNSSAPPWWIQGSDQGNDVDMDSELEEGEIRE</sequence>
<protein>
    <submittedName>
        <fullName evidence="2">Uncharacterized protein</fullName>
    </submittedName>
</protein>
<reference evidence="2" key="1">
    <citation type="submission" date="2022-12" db="EMBL/GenBank/DDBJ databases">
        <authorList>
            <person name="Petersen C."/>
        </authorList>
    </citation>
    <scope>NUCLEOTIDE SEQUENCE</scope>
    <source>
        <strain evidence="2">IBT 35673</strain>
    </source>
</reference>
<comment type="caution">
    <text evidence="2">The sequence shown here is derived from an EMBL/GenBank/DDBJ whole genome shotgun (WGS) entry which is preliminary data.</text>
</comment>
<evidence type="ECO:0000313" key="2">
    <source>
        <dbReference type="EMBL" id="KAJ5329513.1"/>
    </source>
</evidence>
<name>A0A9W9QCF5_PENBR</name>
<gene>
    <name evidence="2" type="ORF">N7452_009903</name>
</gene>
<organism evidence="2 3">
    <name type="scientific">Penicillium brevicompactum</name>
    <dbReference type="NCBI Taxonomy" id="5074"/>
    <lineage>
        <taxon>Eukaryota</taxon>
        <taxon>Fungi</taxon>
        <taxon>Dikarya</taxon>
        <taxon>Ascomycota</taxon>
        <taxon>Pezizomycotina</taxon>
        <taxon>Eurotiomycetes</taxon>
        <taxon>Eurotiomycetidae</taxon>
        <taxon>Eurotiales</taxon>
        <taxon>Aspergillaceae</taxon>
        <taxon>Penicillium</taxon>
    </lineage>
</organism>
<evidence type="ECO:0000256" key="1">
    <source>
        <dbReference type="SAM" id="MobiDB-lite"/>
    </source>
</evidence>
<accession>A0A9W9QCF5</accession>
<feature type="compositionally biased region" description="Acidic residues" evidence="1">
    <location>
        <begin position="208"/>
        <end position="223"/>
    </location>
</feature>